<sequence length="60" mass="6845">MQIGGGTAAKRMMYLSNRIINLQIEKENLQIVSSVLQIERQTATRIKKLQIECVNLQIES</sequence>
<protein>
    <submittedName>
        <fullName evidence="1">Uncharacterized protein</fullName>
    </submittedName>
</protein>
<accession>A0ABX3CKV0</accession>
<keyword evidence="2" id="KW-1185">Reference proteome</keyword>
<comment type="caution">
    <text evidence="1">The sequence shown here is derived from an EMBL/GenBank/DDBJ whole genome shotgun (WGS) entry which is preliminary data.</text>
</comment>
<dbReference type="EMBL" id="MBRJ01000057">
    <property type="protein sequence ID" value="OHX41533.1"/>
    <property type="molecule type" value="Genomic_DNA"/>
</dbReference>
<gene>
    <name evidence="1" type="ORF">BBV17_28255</name>
</gene>
<name>A0ABX3CKV0_9BACI</name>
<evidence type="ECO:0000313" key="2">
    <source>
        <dbReference type="Proteomes" id="UP000180194"/>
    </source>
</evidence>
<organism evidence="1 2">
    <name type="scientific">Cytobacillus oceanisediminis</name>
    <dbReference type="NCBI Taxonomy" id="665099"/>
    <lineage>
        <taxon>Bacteria</taxon>
        <taxon>Bacillati</taxon>
        <taxon>Bacillota</taxon>
        <taxon>Bacilli</taxon>
        <taxon>Bacillales</taxon>
        <taxon>Bacillaceae</taxon>
        <taxon>Cytobacillus</taxon>
    </lineage>
</organism>
<dbReference type="Proteomes" id="UP000180194">
    <property type="component" value="Unassembled WGS sequence"/>
</dbReference>
<evidence type="ECO:0000313" key="1">
    <source>
        <dbReference type="EMBL" id="OHX41533.1"/>
    </source>
</evidence>
<reference evidence="1 2" key="1">
    <citation type="submission" date="2016-07" db="EMBL/GenBank/DDBJ databases">
        <title>Bacillus oceanisediminis whole genome.</title>
        <authorList>
            <person name="Pal Y."/>
            <person name="Verma A."/>
            <person name="Mual P."/>
            <person name="Srinivasan K."/>
        </authorList>
    </citation>
    <scope>NUCLEOTIDE SEQUENCE [LARGE SCALE GENOMIC DNA]</scope>
    <source>
        <strain evidence="1 2">Bhandara28</strain>
    </source>
</reference>
<proteinExistence type="predicted"/>